<accession>X6NWG7</accession>
<protein>
    <submittedName>
        <fullName evidence="2">Uncharacterized protein</fullName>
    </submittedName>
</protein>
<dbReference type="EMBL" id="ASPP01005945">
    <property type="protein sequence ID" value="ETO29622.1"/>
    <property type="molecule type" value="Genomic_DNA"/>
</dbReference>
<evidence type="ECO:0000313" key="3">
    <source>
        <dbReference type="Proteomes" id="UP000023152"/>
    </source>
</evidence>
<organism evidence="2 3">
    <name type="scientific">Reticulomyxa filosa</name>
    <dbReference type="NCBI Taxonomy" id="46433"/>
    <lineage>
        <taxon>Eukaryota</taxon>
        <taxon>Sar</taxon>
        <taxon>Rhizaria</taxon>
        <taxon>Retaria</taxon>
        <taxon>Foraminifera</taxon>
        <taxon>Monothalamids</taxon>
        <taxon>Reticulomyxidae</taxon>
        <taxon>Reticulomyxa</taxon>
    </lineage>
</organism>
<proteinExistence type="predicted"/>
<gene>
    <name evidence="2" type="ORF">RFI_07497</name>
</gene>
<comment type="caution">
    <text evidence="2">The sequence shown here is derived from an EMBL/GenBank/DDBJ whole genome shotgun (WGS) entry which is preliminary data.</text>
</comment>
<dbReference type="Proteomes" id="UP000023152">
    <property type="component" value="Unassembled WGS sequence"/>
</dbReference>
<reference evidence="2 3" key="1">
    <citation type="journal article" date="2013" name="Curr. Biol.">
        <title>The Genome of the Foraminiferan Reticulomyxa filosa.</title>
        <authorList>
            <person name="Glockner G."/>
            <person name="Hulsmann N."/>
            <person name="Schleicher M."/>
            <person name="Noegel A.A."/>
            <person name="Eichinger L."/>
            <person name="Gallinger C."/>
            <person name="Pawlowski J."/>
            <person name="Sierra R."/>
            <person name="Euteneuer U."/>
            <person name="Pillet L."/>
            <person name="Moustafa A."/>
            <person name="Platzer M."/>
            <person name="Groth M."/>
            <person name="Szafranski K."/>
            <person name="Schliwa M."/>
        </authorList>
    </citation>
    <scope>NUCLEOTIDE SEQUENCE [LARGE SCALE GENOMIC DNA]</scope>
</reference>
<dbReference type="AlphaFoldDB" id="X6NWG7"/>
<evidence type="ECO:0000256" key="1">
    <source>
        <dbReference type="SAM" id="MobiDB-lite"/>
    </source>
</evidence>
<evidence type="ECO:0000313" key="2">
    <source>
        <dbReference type="EMBL" id="ETO29622.1"/>
    </source>
</evidence>
<keyword evidence="3" id="KW-1185">Reference proteome</keyword>
<feature type="compositionally biased region" description="Low complexity" evidence="1">
    <location>
        <begin position="234"/>
        <end position="243"/>
    </location>
</feature>
<feature type="region of interest" description="Disordered" evidence="1">
    <location>
        <begin position="225"/>
        <end position="256"/>
    </location>
</feature>
<name>X6NWG7_RETFI</name>
<sequence length="320" mass="36067">MYVYVFVKERDGILSLSPPPSTTTTTTTTPMLFFSANFLGETPMSTPLKREASDQQFDEIKFETRATGITKIFSKHLRFRKIEDAVDLLQNPCLQEVKKIYIPSNFAFEICRSTEAQQYIKAQFVRTFGSARVEKQLFEDRLIQIINNPPNPNLYINLDLLTKRQRTITPNTLIPFHQLSALPQLLETLRNNLISANGNILSVFNAHKMFLYGILSLHGVFDRSAKMPSPPHSPSLDSCSDSPPHAHPDNDISQPRTRYFLKKGGRDKSKKSIKISLGGTATEELTLDLDEDTIVTKTVTKDETEQSKVAITKKTTASAQ</sequence>